<name>A0ABP9P2C3_9BACT</name>
<keyword evidence="2" id="KW-0732">Signal</keyword>
<dbReference type="RefSeq" id="WP_345736188.1">
    <property type="nucleotide sequence ID" value="NZ_BAABIA010000003.1"/>
</dbReference>
<keyword evidence="4" id="KW-1185">Reference proteome</keyword>
<comment type="caution">
    <text evidence="3">The sequence shown here is derived from an EMBL/GenBank/DDBJ whole genome shotgun (WGS) entry which is preliminary data.</text>
</comment>
<reference evidence="4" key="1">
    <citation type="journal article" date="2019" name="Int. J. Syst. Evol. Microbiol.">
        <title>The Global Catalogue of Microorganisms (GCM) 10K type strain sequencing project: providing services to taxonomists for standard genome sequencing and annotation.</title>
        <authorList>
            <consortium name="The Broad Institute Genomics Platform"/>
            <consortium name="The Broad Institute Genome Sequencing Center for Infectious Disease"/>
            <person name="Wu L."/>
            <person name="Ma J."/>
        </authorList>
    </citation>
    <scope>NUCLEOTIDE SEQUENCE [LARGE SCALE GENOMIC DNA]</scope>
    <source>
        <strain evidence="4">JCM 18053</strain>
    </source>
</reference>
<keyword evidence="1" id="KW-1133">Transmembrane helix</keyword>
<evidence type="ECO:0000313" key="4">
    <source>
        <dbReference type="Proteomes" id="UP001499852"/>
    </source>
</evidence>
<evidence type="ECO:0008006" key="5">
    <source>
        <dbReference type="Google" id="ProtNLM"/>
    </source>
</evidence>
<accession>A0ABP9P2C3</accession>
<organism evidence="3 4">
    <name type="scientific">Prosthecobacter algae</name>
    <dbReference type="NCBI Taxonomy" id="1144682"/>
    <lineage>
        <taxon>Bacteria</taxon>
        <taxon>Pseudomonadati</taxon>
        <taxon>Verrucomicrobiota</taxon>
        <taxon>Verrucomicrobiia</taxon>
        <taxon>Verrucomicrobiales</taxon>
        <taxon>Verrucomicrobiaceae</taxon>
        <taxon>Prosthecobacter</taxon>
    </lineage>
</organism>
<feature type="transmembrane region" description="Helical" evidence="1">
    <location>
        <begin position="180"/>
        <end position="199"/>
    </location>
</feature>
<evidence type="ECO:0000256" key="2">
    <source>
        <dbReference type="SAM" id="SignalP"/>
    </source>
</evidence>
<keyword evidence="1" id="KW-0812">Transmembrane</keyword>
<protein>
    <recommendedName>
        <fullName evidence="5">TPM domain-containing protein</fullName>
    </recommendedName>
</protein>
<gene>
    <name evidence="3" type="ORF">GCM10023213_19590</name>
</gene>
<feature type="chain" id="PRO_5045479728" description="TPM domain-containing protein" evidence="2">
    <location>
        <begin position="21"/>
        <end position="236"/>
    </location>
</feature>
<feature type="signal peptide" evidence="2">
    <location>
        <begin position="1"/>
        <end position="20"/>
    </location>
</feature>
<evidence type="ECO:0000256" key="1">
    <source>
        <dbReference type="SAM" id="Phobius"/>
    </source>
</evidence>
<evidence type="ECO:0000313" key="3">
    <source>
        <dbReference type="EMBL" id="GAA5139240.1"/>
    </source>
</evidence>
<dbReference type="Proteomes" id="UP001499852">
    <property type="component" value="Unassembled WGS sequence"/>
</dbReference>
<keyword evidence="1" id="KW-0472">Membrane</keyword>
<proteinExistence type="predicted"/>
<sequence>MTRSFAALLLFAGLSLTALAGTQDLPPPPANGLRDDTRALPEPRQAELAREIAACRAALQADVWLNAGTFLPSGQTLRSQARDLRQHWSPNRDAILLAYDRASDSLALSLSPSLWQRYPTAEISGLSQHMAALMAVKEQPLDQRLAASLRVVMTQMQLLEKQRRTAATTLSTDHGHIARIFAATLGGGAFVLALLGTFMRRRDVQAAWQLHFPEVQVGLRFGAAHGGGVVVEKDRG</sequence>
<dbReference type="EMBL" id="BAABIA010000003">
    <property type="protein sequence ID" value="GAA5139240.1"/>
    <property type="molecule type" value="Genomic_DNA"/>
</dbReference>